<dbReference type="InterPro" id="IPR033254">
    <property type="entry name" value="Plant_FLA"/>
</dbReference>
<accession>A0A8T0HRW2</accession>
<keyword evidence="5" id="KW-0472">Membrane</keyword>
<evidence type="ECO:0000256" key="3">
    <source>
        <dbReference type="ARBA" id="ARBA00022622"/>
    </source>
</evidence>
<sequence length="348" mass="36313">MYVKKCILISPWEAILCDCRVEKSLPTMRTTQTCQLMGLLLLGVLAVASAQDVSMVLAQYPQYSKFNELLKSTEVLTEVNMRNSMTILLPEDGILNGYVGSHPSYTTQMVADVIRYHCLLQYFGGDELQNLNAQNGAVITTLYQTTGRANGLDGFVNITAQPDGSRSVSPSTPGSPIQANIITNVTQYPYNYSFLHISAVLEPLGLAAAQLAPTTPPSVAPVPAPMTPVEVPVVAPVSSPVSVPVMAPTPVSVPVLAPVAEVPAPVMAPVMTPVPAPATTPVPAPATTPVRVPATTPVPAPDVVAPSPPMINGPSANAPMEAPSSSGFSLQFKVSALVASALVAALLV</sequence>
<dbReference type="EMBL" id="CM026426">
    <property type="protein sequence ID" value="KAG0573730.1"/>
    <property type="molecule type" value="Genomic_DNA"/>
</dbReference>
<dbReference type="InterPro" id="IPR036378">
    <property type="entry name" value="FAS1_dom_sf"/>
</dbReference>
<comment type="subcellular location">
    <subcellularLocation>
        <location evidence="1">Cell membrane</location>
        <topology evidence="1">Lipid-anchor</topology>
        <topology evidence="1">GPI-anchor</topology>
    </subcellularLocation>
</comment>
<evidence type="ECO:0000256" key="1">
    <source>
        <dbReference type="ARBA" id="ARBA00004609"/>
    </source>
</evidence>
<keyword evidence="3" id="KW-0325">Glycoprotein</keyword>
<dbReference type="Proteomes" id="UP000822688">
    <property type="component" value="Chromosome V"/>
</dbReference>
<dbReference type="InterPro" id="IPR000782">
    <property type="entry name" value="FAS1_domain"/>
</dbReference>
<keyword evidence="3" id="KW-0336">GPI-anchor</keyword>
<name>A0A8T0HRW2_CERPU</name>
<keyword evidence="9" id="KW-1185">Reference proteome</keyword>
<evidence type="ECO:0000256" key="4">
    <source>
        <dbReference type="ARBA" id="ARBA00022729"/>
    </source>
</evidence>
<dbReference type="GO" id="GO:0005886">
    <property type="term" value="C:plasma membrane"/>
    <property type="evidence" value="ECO:0007669"/>
    <property type="project" value="UniProtKB-SubCell"/>
</dbReference>
<keyword evidence="6" id="KW-0449">Lipoprotein</keyword>
<evidence type="ECO:0000313" key="9">
    <source>
        <dbReference type="Proteomes" id="UP000822688"/>
    </source>
</evidence>
<evidence type="ECO:0000256" key="5">
    <source>
        <dbReference type="ARBA" id="ARBA00023136"/>
    </source>
</evidence>
<dbReference type="SUPFAM" id="SSF82153">
    <property type="entry name" value="FAS1 domain"/>
    <property type="match status" value="1"/>
</dbReference>
<dbReference type="PROSITE" id="PS50213">
    <property type="entry name" value="FAS1"/>
    <property type="match status" value="1"/>
</dbReference>
<dbReference type="Gene3D" id="2.30.180.10">
    <property type="entry name" value="FAS1 domain"/>
    <property type="match status" value="1"/>
</dbReference>
<feature type="domain" description="FAS1" evidence="7">
    <location>
        <begin position="50"/>
        <end position="186"/>
    </location>
</feature>
<evidence type="ECO:0000259" key="7">
    <source>
        <dbReference type="PROSITE" id="PS50213"/>
    </source>
</evidence>
<dbReference type="GO" id="GO:0098552">
    <property type="term" value="C:side of membrane"/>
    <property type="evidence" value="ECO:0007669"/>
    <property type="project" value="UniProtKB-KW"/>
</dbReference>
<keyword evidence="4" id="KW-0732">Signal</keyword>
<evidence type="ECO:0000313" key="8">
    <source>
        <dbReference type="EMBL" id="KAG0573730.1"/>
    </source>
</evidence>
<gene>
    <name evidence="8" type="ORF">KC19_VG204500</name>
</gene>
<comment type="caution">
    <text evidence="8">The sequence shown here is derived from an EMBL/GenBank/DDBJ whole genome shotgun (WGS) entry which is preliminary data.</text>
</comment>
<reference evidence="8" key="1">
    <citation type="submission" date="2020-06" db="EMBL/GenBank/DDBJ databases">
        <title>WGS assembly of Ceratodon purpureus strain R40.</title>
        <authorList>
            <person name="Carey S.B."/>
            <person name="Jenkins J."/>
            <person name="Shu S."/>
            <person name="Lovell J.T."/>
            <person name="Sreedasyam A."/>
            <person name="Maumus F."/>
            <person name="Tiley G.P."/>
            <person name="Fernandez-Pozo N."/>
            <person name="Barry K."/>
            <person name="Chen C."/>
            <person name="Wang M."/>
            <person name="Lipzen A."/>
            <person name="Daum C."/>
            <person name="Saski C.A."/>
            <person name="Payton A.C."/>
            <person name="Mcbreen J.C."/>
            <person name="Conrad R.E."/>
            <person name="Kollar L.M."/>
            <person name="Olsson S."/>
            <person name="Huttunen S."/>
            <person name="Landis J.B."/>
            <person name="Wickett N.J."/>
            <person name="Johnson M.G."/>
            <person name="Rensing S.A."/>
            <person name="Grimwood J."/>
            <person name="Schmutz J."/>
            <person name="Mcdaniel S.F."/>
        </authorList>
    </citation>
    <scope>NUCLEOTIDE SEQUENCE</scope>
    <source>
        <strain evidence="8">R40</strain>
    </source>
</reference>
<evidence type="ECO:0000256" key="2">
    <source>
        <dbReference type="ARBA" id="ARBA00022475"/>
    </source>
</evidence>
<dbReference type="PANTHER" id="PTHR32382">
    <property type="entry name" value="FASCICLIN-LIKE ARABINOGALACTAN PROTEIN"/>
    <property type="match status" value="1"/>
</dbReference>
<dbReference type="AlphaFoldDB" id="A0A8T0HRW2"/>
<dbReference type="PANTHER" id="PTHR32382:SF0">
    <property type="entry name" value="FASCICLIN-LIKE ARABINOGALACTAN PROTEIN 4"/>
    <property type="match status" value="1"/>
</dbReference>
<proteinExistence type="predicted"/>
<evidence type="ECO:0000256" key="6">
    <source>
        <dbReference type="ARBA" id="ARBA00023288"/>
    </source>
</evidence>
<protein>
    <recommendedName>
        <fullName evidence="7">FAS1 domain-containing protein</fullName>
    </recommendedName>
</protein>
<keyword evidence="2" id="KW-1003">Cell membrane</keyword>
<organism evidence="8 9">
    <name type="scientific">Ceratodon purpureus</name>
    <name type="common">Fire moss</name>
    <name type="synonym">Dicranum purpureum</name>
    <dbReference type="NCBI Taxonomy" id="3225"/>
    <lineage>
        <taxon>Eukaryota</taxon>
        <taxon>Viridiplantae</taxon>
        <taxon>Streptophyta</taxon>
        <taxon>Embryophyta</taxon>
        <taxon>Bryophyta</taxon>
        <taxon>Bryophytina</taxon>
        <taxon>Bryopsida</taxon>
        <taxon>Dicranidae</taxon>
        <taxon>Pseudoditrichales</taxon>
        <taxon>Ditrichaceae</taxon>
        <taxon>Ceratodon</taxon>
    </lineage>
</organism>